<dbReference type="EMBL" id="CP138203">
    <property type="protein sequence ID" value="WPC72688.1"/>
    <property type="molecule type" value="Genomic_DNA"/>
</dbReference>
<feature type="chain" id="PRO_5046409386" description="Lipoprotein" evidence="1">
    <location>
        <begin position="23"/>
        <end position="445"/>
    </location>
</feature>
<protein>
    <recommendedName>
        <fullName evidence="4">Lipoprotein</fullName>
    </recommendedName>
</protein>
<keyword evidence="1" id="KW-0732">Signal</keyword>
<gene>
    <name evidence="2" type="ORF">R8Z52_11170</name>
</gene>
<evidence type="ECO:0000313" key="2">
    <source>
        <dbReference type="EMBL" id="WPC72688.1"/>
    </source>
</evidence>
<sequence>MPLERNKTAWSLFLILFLSACGGGGSSDDSSDSDSDDSNGYNVTSVQTGQVIDAPISNLHYRTATRSGVTDSSGRFTYLTGETVTFSIGNIDFPSVAGSSLLTPLDMVDSTDTTDEHVSNIIRFLQSIDEDGNTSNGITIPEAMHSAATTNIDFERSEAAFETDTEVTSLMSSYSHNLGTLISSGTARSHFEGQLGTYSMQFGPAVGAWTEDSSSGNPNELSVYLFLQTGLYFHVQIDSDQPLLTTNGLEFGQYAADNTNSVVYQTRNLYDENSTAGLTNSLTYAQANSTGTGNYITYVSPSSDTLILTTDVYSNGVSTSSSAASFTRITSLSSTIVGAWVQHRFNKTGITSHTENDTYAYVFLANNQYVKIDIDDDSYDNDLDGVEWGAYSWDSTNQLITLSEFSGYNTDDDSDIETYTITIADDTLRLTEGDGDDDVSVFIRQ</sequence>
<feature type="signal peptide" evidence="1">
    <location>
        <begin position="1"/>
        <end position="22"/>
    </location>
</feature>
<organism evidence="2 3">
    <name type="scientific">Vibrio porteresiae DSM 19223</name>
    <dbReference type="NCBI Taxonomy" id="1123496"/>
    <lineage>
        <taxon>Bacteria</taxon>
        <taxon>Pseudomonadati</taxon>
        <taxon>Pseudomonadota</taxon>
        <taxon>Gammaproteobacteria</taxon>
        <taxon>Vibrionales</taxon>
        <taxon>Vibrionaceae</taxon>
        <taxon>Vibrio</taxon>
    </lineage>
</organism>
<evidence type="ECO:0008006" key="4">
    <source>
        <dbReference type="Google" id="ProtNLM"/>
    </source>
</evidence>
<evidence type="ECO:0000313" key="3">
    <source>
        <dbReference type="Proteomes" id="UP001304071"/>
    </source>
</evidence>
<proteinExistence type="predicted"/>
<reference evidence="2 3" key="1">
    <citation type="submission" date="2023-11" db="EMBL/GenBank/DDBJ databases">
        <title>Plant-associative lifestyle of Vibrio porteresiae and its evolutionary dynamics.</title>
        <authorList>
            <person name="Rameshkumar N."/>
            <person name="Kirti K."/>
        </authorList>
    </citation>
    <scope>NUCLEOTIDE SEQUENCE [LARGE SCALE GENOMIC DNA]</scope>
    <source>
        <strain evidence="2 3">MSSRF30</strain>
    </source>
</reference>
<name>A0ABZ0Q8B0_9VIBR</name>
<dbReference type="PROSITE" id="PS51257">
    <property type="entry name" value="PROKAR_LIPOPROTEIN"/>
    <property type="match status" value="1"/>
</dbReference>
<dbReference type="Proteomes" id="UP001304071">
    <property type="component" value="Chromosome 1"/>
</dbReference>
<keyword evidence="3" id="KW-1185">Reference proteome</keyword>
<dbReference type="RefSeq" id="WP_261892309.1">
    <property type="nucleotide sequence ID" value="NZ_AP024895.1"/>
</dbReference>
<accession>A0ABZ0Q8B0</accession>
<evidence type="ECO:0000256" key="1">
    <source>
        <dbReference type="SAM" id="SignalP"/>
    </source>
</evidence>